<dbReference type="InterPro" id="IPR008327">
    <property type="entry name" value="Sig_transdc_resp-reg_antiterm"/>
</dbReference>
<dbReference type="InterPro" id="IPR049021">
    <property type="entry name" value="AmiR_N"/>
</dbReference>
<evidence type="ECO:0000259" key="1">
    <source>
        <dbReference type="PROSITE" id="PS50921"/>
    </source>
</evidence>
<feature type="domain" description="ANTAR" evidence="1">
    <location>
        <begin position="143"/>
        <end position="204"/>
    </location>
</feature>
<name>A0ABT9JRI8_9PROT</name>
<keyword evidence="3" id="KW-1185">Reference proteome</keyword>
<dbReference type="SUPFAM" id="SSF52172">
    <property type="entry name" value="CheY-like"/>
    <property type="match status" value="1"/>
</dbReference>
<evidence type="ECO:0000313" key="3">
    <source>
        <dbReference type="Proteomes" id="UP001225906"/>
    </source>
</evidence>
<dbReference type="RefSeq" id="WP_306388899.1">
    <property type="nucleotide sequence ID" value="NZ_JAVCAP010000010.1"/>
</dbReference>
<gene>
    <name evidence="2" type="ORF">Q9291_04860</name>
</gene>
<dbReference type="Pfam" id="PF03861">
    <property type="entry name" value="ANTAR"/>
    <property type="match status" value="1"/>
</dbReference>
<sequence>MANTVPQRPNSSKQQRTTLDAFRSLRDARIAIFHPQDSHRDTLVQQLQRIGCQTACLWPPPADLPENTDIILFLLNAEASAKKKLSWLTPSSDIPMIGIVEYENPTILDTALALGCHGILVSPVQAKGILTTLIVSIQHFRNVRTLSKRNQRLEEKLQAVNEVSAAQAVIARAKGISAADAYKVMREQAMLKRVTIEEIARAILHADGLLNH</sequence>
<evidence type="ECO:0000313" key="2">
    <source>
        <dbReference type="EMBL" id="MDP8567169.1"/>
    </source>
</evidence>
<organism evidence="2 3">
    <name type="scientific">Methylophilus aquaticus</name>
    <dbReference type="NCBI Taxonomy" id="1971610"/>
    <lineage>
        <taxon>Bacteria</taxon>
        <taxon>Pseudomonadati</taxon>
        <taxon>Pseudomonadota</taxon>
        <taxon>Betaproteobacteria</taxon>
        <taxon>Nitrosomonadales</taxon>
        <taxon>Methylophilaceae</taxon>
        <taxon>Methylophilus</taxon>
    </lineage>
</organism>
<dbReference type="InterPro" id="IPR011006">
    <property type="entry name" value="CheY-like_superfamily"/>
</dbReference>
<accession>A0ABT9JRI8</accession>
<dbReference type="Gene3D" id="3.40.50.2300">
    <property type="match status" value="1"/>
</dbReference>
<proteinExistence type="predicted"/>
<dbReference type="Gene3D" id="1.10.10.10">
    <property type="entry name" value="Winged helix-like DNA-binding domain superfamily/Winged helix DNA-binding domain"/>
    <property type="match status" value="1"/>
</dbReference>
<protein>
    <submittedName>
        <fullName evidence="2">ANTAR domain-containing protein</fullName>
    </submittedName>
</protein>
<dbReference type="Proteomes" id="UP001225906">
    <property type="component" value="Unassembled WGS sequence"/>
</dbReference>
<comment type="caution">
    <text evidence="2">The sequence shown here is derived from an EMBL/GenBank/DDBJ whole genome shotgun (WGS) entry which is preliminary data.</text>
</comment>
<dbReference type="SMART" id="SM01012">
    <property type="entry name" value="ANTAR"/>
    <property type="match status" value="1"/>
</dbReference>
<dbReference type="Pfam" id="PF21332">
    <property type="entry name" value="AmiR_N"/>
    <property type="match status" value="1"/>
</dbReference>
<reference evidence="3" key="1">
    <citation type="journal article" date="2019" name="Int. J. Syst. Evol. Microbiol.">
        <title>The Global Catalogue of Microorganisms (GCM) 10K type strain sequencing project: providing services to taxonomists for standard genome sequencing and annotation.</title>
        <authorList>
            <consortium name="The Broad Institute Genomics Platform"/>
            <consortium name="The Broad Institute Genome Sequencing Center for Infectious Disease"/>
            <person name="Wu L."/>
            <person name="Ma J."/>
        </authorList>
    </citation>
    <scope>NUCLEOTIDE SEQUENCE [LARGE SCALE GENOMIC DNA]</scope>
    <source>
        <strain evidence="3">VKM B-3159</strain>
    </source>
</reference>
<dbReference type="InterPro" id="IPR005561">
    <property type="entry name" value="ANTAR"/>
</dbReference>
<dbReference type="PROSITE" id="PS50921">
    <property type="entry name" value="ANTAR"/>
    <property type="match status" value="1"/>
</dbReference>
<dbReference type="InterPro" id="IPR036388">
    <property type="entry name" value="WH-like_DNA-bd_sf"/>
</dbReference>
<dbReference type="EMBL" id="JAVCAP010000010">
    <property type="protein sequence ID" value="MDP8567169.1"/>
    <property type="molecule type" value="Genomic_DNA"/>
</dbReference>
<dbReference type="PIRSF" id="PIRSF036382">
    <property type="entry name" value="RR_antiterm"/>
    <property type="match status" value="1"/>
</dbReference>